<evidence type="ECO:0000256" key="2">
    <source>
        <dbReference type="ARBA" id="ARBA00022723"/>
    </source>
</evidence>
<proteinExistence type="inferred from homology"/>
<keyword evidence="7" id="KW-1185">Reference proteome</keyword>
<feature type="binding site" evidence="5">
    <location>
        <position position="208"/>
    </location>
    <ligand>
        <name>Fe cation</name>
        <dbReference type="ChEBI" id="CHEBI:24875"/>
        <note>catalytic</note>
    </ligand>
</feature>
<evidence type="ECO:0000313" key="7">
    <source>
        <dbReference type="Proteomes" id="UP000297475"/>
    </source>
</evidence>
<gene>
    <name evidence="6" type="ORF">E4656_17925</name>
</gene>
<feature type="binding site" evidence="5">
    <location>
        <position position="323"/>
    </location>
    <ligand>
        <name>Fe cation</name>
        <dbReference type="ChEBI" id="CHEBI:24875"/>
        <note>catalytic</note>
    </ligand>
</feature>
<keyword evidence="3" id="KW-0560">Oxidoreductase</keyword>
<evidence type="ECO:0000313" key="6">
    <source>
        <dbReference type="EMBL" id="TGG90607.1"/>
    </source>
</evidence>
<dbReference type="AlphaFoldDB" id="A0A4Z0WAU2"/>
<comment type="caution">
    <text evidence="6">The sequence shown here is derived from an EMBL/GenBank/DDBJ whole genome shotgun (WGS) entry which is preliminary data.</text>
</comment>
<dbReference type="Proteomes" id="UP000297475">
    <property type="component" value="Unassembled WGS sequence"/>
</dbReference>
<dbReference type="Pfam" id="PF03055">
    <property type="entry name" value="RPE65"/>
    <property type="match status" value="1"/>
</dbReference>
<evidence type="ECO:0000256" key="3">
    <source>
        <dbReference type="ARBA" id="ARBA00023002"/>
    </source>
</evidence>
<evidence type="ECO:0000256" key="4">
    <source>
        <dbReference type="ARBA" id="ARBA00023004"/>
    </source>
</evidence>
<keyword evidence="4 5" id="KW-0408">Iron</keyword>
<comment type="cofactor">
    <cofactor evidence="5">
        <name>Fe(2+)</name>
        <dbReference type="ChEBI" id="CHEBI:29033"/>
    </cofactor>
    <text evidence="5">Binds 1 Fe(2+) ion per subunit.</text>
</comment>
<dbReference type="EMBL" id="SRMF01000012">
    <property type="protein sequence ID" value="TGG90607.1"/>
    <property type="molecule type" value="Genomic_DNA"/>
</dbReference>
<dbReference type="PANTHER" id="PTHR10543">
    <property type="entry name" value="BETA-CAROTENE DIOXYGENASE"/>
    <property type="match status" value="1"/>
</dbReference>
<protein>
    <submittedName>
        <fullName evidence="6">Carotenoid oxygenase</fullName>
    </submittedName>
</protein>
<dbReference type="RefSeq" id="WP_135484695.1">
    <property type="nucleotide sequence ID" value="NZ_SRMF01000012.1"/>
</dbReference>
<dbReference type="InterPro" id="IPR011047">
    <property type="entry name" value="Quinoprotein_ADH-like_sf"/>
</dbReference>
<name>A0A4Z0WAU2_9GAMM</name>
<dbReference type="InterPro" id="IPR006311">
    <property type="entry name" value="TAT_signal"/>
</dbReference>
<comment type="similarity">
    <text evidence="1">Belongs to the carotenoid oxygenase family.</text>
</comment>
<dbReference type="InterPro" id="IPR004294">
    <property type="entry name" value="Carotenoid_Oase"/>
</dbReference>
<reference evidence="6 7" key="1">
    <citation type="submission" date="2019-04" db="EMBL/GenBank/DDBJ databases">
        <title>Natronospirillum operosus gen. nov., sp. nov., a haloalkaliphilic satellite isolated from decaying biomass of laboratory culture of cyanobacterium Geitlerinema sp. and proposal of Natronospirillaceae fam. nov. and Saccharospirillaceae fam. nov.</title>
        <authorList>
            <person name="Kevbrin V."/>
            <person name="Boltyanskaya Y."/>
            <person name="Koziaeva V."/>
            <person name="Grouzdev D.S."/>
            <person name="Park M."/>
            <person name="Cho J."/>
        </authorList>
    </citation>
    <scope>NUCLEOTIDE SEQUENCE [LARGE SCALE GENOMIC DNA]</scope>
    <source>
        <strain evidence="6 7">G-116</strain>
    </source>
</reference>
<dbReference type="OrthoDB" id="6636843at2"/>
<sequence length="514" mass="56577">MNDHTDTTRRDLLKAGMAGTALASLGAAGCSRSQPVAEGLQRETAPPPDWILPLARSVEGPAAYTPEVEGTLPADLAGTLYRNGPGRFDRGQRRKKHLLDGDGFVQRLHFAEGRVHFRAAFVQTPKFEREEAADRFLYSTWTTPRPGGPLRNLGGGPMQSQAGITVYPVGDRVYALDEGNPAWSLDPDTLATLGSHQLGEGNIGIKAHSKLDPVSGEWLLAGQDFGRVSSLNTVIHDQAGDLLHQHRVSDQPLRYFHDFLATEHYYVFVLHPCVLNPFGFLFGMRSVVDSLEWQPELGNRVVVVPRSGGEPRNFEATGAFMWHALNAHERGDEIVADIVAYDHPDHFIPINGREPLLSALMEGRMGAAEEPGRIRRYVINLRTGQLREEILHNGNHEFPFVDPRTATLRHRVGYFAWSGIGTMNTGIKRMDMDSGAEQVFDFGPGTHVGEPVFAADSSDQTDAGWLLAQCLDGASGRAFYAVFDARQVAAGPLARIWLQDALPISFHGWWQPLA</sequence>
<feature type="binding site" evidence="5">
    <location>
        <position position="257"/>
    </location>
    <ligand>
        <name>Fe cation</name>
        <dbReference type="ChEBI" id="CHEBI:24875"/>
        <note>catalytic</note>
    </ligand>
</feature>
<dbReference type="SUPFAM" id="SSF50998">
    <property type="entry name" value="Quinoprotein alcohol dehydrogenase-like"/>
    <property type="match status" value="1"/>
</dbReference>
<feature type="binding site" evidence="5">
    <location>
        <position position="507"/>
    </location>
    <ligand>
        <name>Fe cation</name>
        <dbReference type="ChEBI" id="CHEBI:24875"/>
        <note>catalytic</note>
    </ligand>
</feature>
<organism evidence="6 7">
    <name type="scientific">Natronospirillum operosum</name>
    <dbReference type="NCBI Taxonomy" id="2759953"/>
    <lineage>
        <taxon>Bacteria</taxon>
        <taxon>Pseudomonadati</taxon>
        <taxon>Pseudomonadota</taxon>
        <taxon>Gammaproteobacteria</taxon>
        <taxon>Oceanospirillales</taxon>
        <taxon>Natronospirillaceae</taxon>
        <taxon>Natronospirillum</taxon>
    </lineage>
</organism>
<dbReference type="PANTHER" id="PTHR10543:SF89">
    <property type="entry name" value="CAROTENOID 9,10(9',10')-CLEAVAGE DIOXYGENASE 1"/>
    <property type="match status" value="1"/>
</dbReference>
<evidence type="ECO:0000256" key="5">
    <source>
        <dbReference type="PIRSR" id="PIRSR604294-1"/>
    </source>
</evidence>
<accession>A0A4Z0WAU2</accession>
<keyword evidence="2 5" id="KW-0479">Metal-binding</keyword>
<dbReference type="GO" id="GO:0010436">
    <property type="term" value="F:carotenoid dioxygenase activity"/>
    <property type="evidence" value="ECO:0007669"/>
    <property type="project" value="TreeGrafter"/>
</dbReference>
<dbReference type="GO" id="GO:0016121">
    <property type="term" value="P:carotene catabolic process"/>
    <property type="evidence" value="ECO:0007669"/>
    <property type="project" value="TreeGrafter"/>
</dbReference>
<dbReference type="GO" id="GO:0046872">
    <property type="term" value="F:metal ion binding"/>
    <property type="evidence" value="ECO:0007669"/>
    <property type="project" value="UniProtKB-KW"/>
</dbReference>
<dbReference type="PROSITE" id="PS51318">
    <property type="entry name" value="TAT"/>
    <property type="match status" value="1"/>
</dbReference>
<evidence type="ECO:0000256" key="1">
    <source>
        <dbReference type="ARBA" id="ARBA00006787"/>
    </source>
</evidence>